<geneLocation type="plasmid" evidence="1 2">
    <name>SDENCHOLpa</name>
</geneLocation>
<evidence type="ECO:0000313" key="2">
    <source>
        <dbReference type="Proteomes" id="UP000242886"/>
    </source>
</evidence>
<protein>
    <submittedName>
        <fullName evidence="1">Uncharacterized protein</fullName>
    </submittedName>
</protein>
<organism evidence="1 2">
    <name type="scientific">Sterolibacterium denitrificans</name>
    <dbReference type="NCBI Taxonomy" id="157592"/>
    <lineage>
        <taxon>Bacteria</taxon>
        <taxon>Pseudomonadati</taxon>
        <taxon>Pseudomonadota</taxon>
        <taxon>Betaproteobacteria</taxon>
        <taxon>Nitrosomonadales</taxon>
        <taxon>Sterolibacteriaceae</taxon>
        <taxon>Sterolibacterium</taxon>
    </lineage>
</organism>
<dbReference type="AlphaFoldDB" id="A0A7Z7HVB8"/>
<sequence>MRRFTFTREFYTPKEYIEIHRKDEVGAAVYASADGLVVLAFAGKRQKPDFHIRFAKKERAEQYVSDWLARLQVRAQEKTERREARKAAPNPLQVGDILRCMWGYEQTNIDYYEVTALIGKHTVEIREVARMSEETLSMQGVCVPKPGAYIGEPMRKRADADGSVKINSFSWARKVEAKTVAGVKLFAPDSWTAYA</sequence>
<keyword evidence="1" id="KW-0614">Plasmid</keyword>
<dbReference type="Proteomes" id="UP000242886">
    <property type="component" value="Plasmid SDENCHOLpa"/>
</dbReference>
<gene>
    <name evidence="1" type="ORF">SDENCHOL_PA20001</name>
</gene>
<proteinExistence type="predicted"/>
<evidence type="ECO:0000313" key="1">
    <source>
        <dbReference type="EMBL" id="SMB33116.1"/>
    </source>
</evidence>
<keyword evidence="2" id="KW-1185">Reference proteome</keyword>
<reference evidence="1" key="1">
    <citation type="submission" date="2017-03" db="EMBL/GenBank/DDBJ databases">
        <authorList>
            <consortium name="AG Boll"/>
        </authorList>
    </citation>
    <scope>NUCLEOTIDE SEQUENCE [LARGE SCALE GENOMIC DNA]</scope>
    <source>
        <strain evidence="1">Chol</strain>
    </source>
</reference>
<dbReference type="EMBL" id="LT837804">
    <property type="protein sequence ID" value="SMB33116.1"/>
    <property type="molecule type" value="Genomic_DNA"/>
</dbReference>
<accession>A0A7Z7HVB8</accession>
<name>A0A7Z7HVB8_9PROT</name>